<proteinExistence type="predicted"/>
<accession>Q7NI45</accession>
<reference evidence="1 2" key="1">
    <citation type="journal article" date="2003" name="DNA Res.">
        <title>Complete genome structure of Gloeobacter violaceus PCC 7421, a cyanobacterium that lacks thylakoids.</title>
        <authorList>
            <person name="Nakamura Y."/>
            <person name="Kaneko T."/>
            <person name="Sato S."/>
            <person name="Mimuro M."/>
            <person name="Miyashita H."/>
            <person name="Tsuchiya T."/>
            <person name="Sasamoto S."/>
            <person name="Watanabe A."/>
            <person name="Kawashima K."/>
            <person name="Kishida Y."/>
            <person name="Kiyokawa C."/>
            <person name="Kohara M."/>
            <person name="Matsumoto M."/>
            <person name="Matsuno A."/>
            <person name="Nakazaki N."/>
            <person name="Shimpo S."/>
            <person name="Takeuchi C."/>
            <person name="Yamada M."/>
            <person name="Tabata S."/>
        </authorList>
    </citation>
    <scope>NUCLEOTIDE SEQUENCE [LARGE SCALE GENOMIC DNA]</scope>
    <source>
        <strain evidence="2">ATCC 29082 / PCC 7421</strain>
    </source>
</reference>
<name>Q7NI45_GLOVI</name>
<dbReference type="KEGG" id="gvi:gsl2339"/>
<dbReference type="InParanoid" id="Q7NI45"/>
<dbReference type="STRING" id="251221.gene:10759836"/>
<dbReference type="PhylomeDB" id="Q7NI45"/>
<dbReference type="OrthoDB" id="464819at2"/>
<dbReference type="EnsemblBacteria" id="BAC90280">
    <property type="protein sequence ID" value="BAC90280"/>
    <property type="gene ID" value="BAC90280"/>
</dbReference>
<sequence length="66" mass="7569">MGFADVSIAALAEDYGLNIAQVFTICRRFDIPFQDEHSQLALEDAKRIILEVRNHPRVELIEEPRS</sequence>
<organism evidence="1 2">
    <name type="scientific">Gloeobacter violaceus (strain ATCC 29082 / PCC 7421)</name>
    <dbReference type="NCBI Taxonomy" id="251221"/>
    <lineage>
        <taxon>Bacteria</taxon>
        <taxon>Bacillati</taxon>
        <taxon>Cyanobacteriota</taxon>
        <taxon>Cyanophyceae</taxon>
        <taxon>Gloeobacterales</taxon>
        <taxon>Gloeobacteraceae</taxon>
        <taxon>Gloeobacter</taxon>
    </lineage>
</organism>
<dbReference type="EMBL" id="BA000045">
    <property type="protein sequence ID" value="BAC90280.1"/>
    <property type="molecule type" value="Genomic_DNA"/>
</dbReference>
<protein>
    <submittedName>
        <fullName evidence="1">Gsl2339 protein</fullName>
    </submittedName>
</protein>
<dbReference type="Proteomes" id="UP000000557">
    <property type="component" value="Chromosome"/>
</dbReference>
<dbReference type="PATRIC" id="fig|251221.4.peg.2377"/>
<dbReference type="RefSeq" id="WP_011142335.1">
    <property type="nucleotide sequence ID" value="NC_005125.1"/>
</dbReference>
<evidence type="ECO:0000313" key="2">
    <source>
        <dbReference type="Proteomes" id="UP000000557"/>
    </source>
</evidence>
<keyword evidence="2" id="KW-1185">Reference proteome</keyword>
<evidence type="ECO:0000313" key="1">
    <source>
        <dbReference type="EMBL" id="BAC90280.1"/>
    </source>
</evidence>
<dbReference type="HOGENOM" id="CLU_201052_0_0_3"/>
<reference evidence="1 2" key="2">
    <citation type="journal article" date="2003" name="DNA Res.">
        <title>Complete genome structure of Gloeobacter violaceus PCC 7421, a cyanobacterium that lacks thylakoids (supplement).</title>
        <authorList>
            <person name="Nakamura Y."/>
            <person name="Kaneko T."/>
            <person name="Sato S."/>
            <person name="Mimuro M."/>
            <person name="Miyashita H."/>
            <person name="Tsuchiya T."/>
            <person name="Sasamoto S."/>
            <person name="Watanabe A."/>
            <person name="Kawashima K."/>
            <person name="Kishida Y."/>
            <person name="Kiyokawa C."/>
            <person name="Kohara M."/>
            <person name="Matsumoto M."/>
            <person name="Matsuno A."/>
            <person name="Nakazaki N."/>
            <person name="Shimpo S."/>
            <person name="Takeuchi C."/>
            <person name="Yamada M."/>
            <person name="Tabata S."/>
        </authorList>
    </citation>
    <scope>NUCLEOTIDE SEQUENCE [LARGE SCALE GENOMIC DNA]</scope>
    <source>
        <strain evidence="2">ATCC 29082 / PCC 7421</strain>
    </source>
</reference>
<dbReference type="AlphaFoldDB" id="Q7NI45"/>
<gene>
    <name evidence="1" type="ordered locus">gsl2339</name>
</gene>